<feature type="region of interest" description="Disordered" evidence="1">
    <location>
        <begin position="216"/>
        <end position="290"/>
    </location>
</feature>
<evidence type="ECO:0000313" key="3">
    <source>
        <dbReference type="EMBL" id="UQC80629.1"/>
    </source>
</evidence>
<name>A0A9Q8SNG6_9PEZI</name>
<dbReference type="AlphaFoldDB" id="A0A9Q8SNG6"/>
<keyword evidence="2" id="KW-0812">Transmembrane</keyword>
<dbReference type="EMBL" id="CP019475">
    <property type="protein sequence ID" value="UQC80629.1"/>
    <property type="molecule type" value="Genomic_DNA"/>
</dbReference>
<gene>
    <name evidence="3" type="ORF">CLUP02_06112</name>
</gene>
<evidence type="ECO:0000256" key="1">
    <source>
        <dbReference type="SAM" id="MobiDB-lite"/>
    </source>
</evidence>
<evidence type="ECO:0000313" key="4">
    <source>
        <dbReference type="Proteomes" id="UP000830671"/>
    </source>
</evidence>
<dbReference type="KEGG" id="clup:CLUP02_06112"/>
<sequence>MGVNASASSKVPILQTTISFPSCWACSFLPYRVPYSYLINDFAITKASRFLTKIYNNLSTSSKHAEYHIDMPGVFSFSSRPPISYFKFSGHAFFTWSPPPLASSRLFACICGTNASPSAHRRIVASALQLWWMLIPSIFFVAFAAGHQLRVLRLSCVAFEHTNSLSLSSRLIFGTASVASFFFPPSPVAFSTQTLPACSLAPLLRYAVCSQDGRASSISQSKGKPELRVTRPSNIDPIDWSRAAGHSSGQYEHTNRIGHHLPSSPERTTQLDGPVQGAKTGDNTKQGSVP</sequence>
<feature type="compositionally biased region" description="Polar residues" evidence="1">
    <location>
        <begin position="281"/>
        <end position="290"/>
    </location>
</feature>
<accession>A0A9Q8SNG6</accession>
<dbReference type="GeneID" id="73340126"/>
<reference evidence="3" key="1">
    <citation type="journal article" date="2021" name="Mol. Plant Microbe Interact.">
        <title>Complete Genome Sequence of the Plant-Pathogenic Fungus Colletotrichum lupini.</title>
        <authorList>
            <person name="Baroncelli R."/>
            <person name="Pensec F."/>
            <person name="Da Lio D."/>
            <person name="Boufleur T."/>
            <person name="Vicente I."/>
            <person name="Sarrocco S."/>
            <person name="Picot A."/>
            <person name="Baraldi E."/>
            <person name="Sukno S."/>
            <person name="Thon M."/>
            <person name="Le Floch G."/>
        </authorList>
    </citation>
    <scope>NUCLEOTIDE SEQUENCE</scope>
    <source>
        <strain evidence="3">IMI 504893</strain>
    </source>
</reference>
<dbReference type="RefSeq" id="XP_049142259.1">
    <property type="nucleotide sequence ID" value="XM_049285116.1"/>
</dbReference>
<protein>
    <submittedName>
        <fullName evidence="3">Uncharacterized protein</fullName>
    </submittedName>
</protein>
<feature type="transmembrane region" description="Helical" evidence="2">
    <location>
        <begin position="130"/>
        <end position="149"/>
    </location>
</feature>
<keyword evidence="2" id="KW-1133">Transmembrane helix</keyword>
<keyword evidence="4" id="KW-1185">Reference proteome</keyword>
<dbReference type="Proteomes" id="UP000830671">
    <property type="component" value="Chromosome 3"/>
</dbReference>
<keyword evidence="2" id="KW-0472">Membrane</keyword>
<proteinExistence type="predicted"/>
<evidence type="ECO:0000256" key="2">
    <source>
        <dbReference type="SAM" id="Phobius"/>
    </source>
</evidence>
<organism evidence="3 4">
    <name type="scientific">Colletotrichum lupini</name>
    <dbReference type="NCBI Taxonomy" id="145971"/>
    <lineage>
        <taxon>Eukaryota</taxon>
        <taxon>Fungi</taxon>
        <taxon>Dikarya</taxon>
        <taxon>Ascomycota</taxon>
        <taxon>Pezizomycotina</taxon>
        <taxon>Sordariomycetes</taxon>
        <taxon>Hypocreomycetidae</taxon>
        <taxon>Glomerellales</taxon>
        <taxon>Glomerellaceae</taxon>
        <taxon>Colletotrichum</taxon>
        <taxon>Colletotrichum acutatum species complex</taxon>
    </lineage>
</organism>